<evidence type="ECO:0008006" key="4">
    <source>
        <dbReference type="Google" id="ProtNLM"/>
    </source>
</evidence>
<accession>A0A1T4Z269</accession>
<dbReference type="AlphaFoldDB" id="A0A1T4Z269"/>
<evidence type="ECO:0000313" key="3">
    <source>
        <dbReference type="Proteomes" id="UP000190774"/>
    </source>
</evidence>
<dbReference type="EMBL" id="FUYE01000025">
    <property type="protein sequence ID" value="SKB08046.1"/>
    <property type="molecule type" value="Genomic_DNA"/>
</dbReference>
<evidence type="ECO:0000256" key="1">
    <source>
        <dbReference type="SAM" id="MobiDB-lite"/>
    </source>
</evidence>
<gene>
    <name evidence="2" type="ORF">SAMN02745166_04856</name>
</gene>
<sequence length="65" mass="7044">MPRGRPTIRLKLSQEQRGESQRMADARKTPQVEAKRAQAGLLSAEGLDDKEVGRRVGLSNALASG</sequence>
<name>A0A1T4Z269_9BACT</name>
<protein>
    <recommendedName>
        <fullName evidence="4">Homeodomain-like domain-containing protein</fullName>
    </recommendedName>
</protein>
<feature type="compositionally biased region" description="Basic and acidic residues" evidence="1">
    <location>
        <begin position="12"/>
        <end position="36"/>
    </location>
</feature>
<proteinExistence type="predicted"/>
<evidence type="ECO:0000313" key="2">
    <source>
        <dbReference type="EMBL" id="SKB08046.1"/>
    </source>
</evidence>
<dbReference type="Proteomes" id="UP000190774">
    <property type="component" value="Unassembled WGS sequence"/>
</dbReference>
<feature type="region of interest" description="Disordered" evidence="1">
    <location>
        <begin position="1"/>
        <end position="37"/>
    </location>
</feature>
<keyword evidence="3" id="KW-1185">Reference proteome</keyword>
<organism evidence="2 3">
    <name type="scientific">Prosthecobacter debontii</name>
    <dbReference type="NCBI Taxonomy" id="48467"/>
    <lineage>
        <taxon>Bacteria</taxon>
        <taxon>Pseudomonadati</taxon>
        <taxon>Verrucomicrobiota</taxon>
        <taxon>Verrucomicrobiia</taxon>
        <taxon>Verrucomicrobiales</taxon>
        <taxon>Verrucomicrobiaceae</taxon>
        <taxon>Prosthecobacter</taxon>
    </lineage>
</organism>
<reference evidence="3" key="1">
    <citation type="submission" date="2017-02" db="EMBL/GenBank/DDBJ databases">
        <authorList>
            <person name="Varghese N."/>
            <person name="Submissions S."/>
        </authorList>
    </citation>
    <scope>NUCLEOTIDE SEQUENCE [LARGE SCALE GENOMIC DNA]</scope>
    <source>
        <strain evidence="3">ATCC 700200</strain>
    </source>
</reference>